<name>Q4RZQ4_TETNG</name>
<protein>
    <submittedName>
        <fullName evidence="2">(spotted green pufferfish) hypothetical protein</fullName>
    </submittedName>
</protein>
<dbReference type="AlphaFoldDB" id="Q4RZQ4"/>
<reference evidence="2" key="1">
    <citation type="journal article" date="2004" name="Nature">
        <title>Genome duplication in the teleost fish Tetraodon nigroviridis reveals the early vertebrate proto-karyotype.</title>
        <authorList>
            <person name="Jaillon O."/>
            <person name="Aury J.-M."/>
            <person name="Brunet F."/>
            <person name="Petit J.-L."/>
            <person name="Stange-Thomann N."/>
            <person name="Mauceli E."/>
            <person name="Bouneau L."/>
            <person name="Fischer C."/>
            <person name="Ozouf-Costaz C."/>
            <person name="Bernot A."/>
            <person name="Nicaud S."/>
            <person name="Jaffe D."/>
            <person name="Fisher S."/>
            <person name="Lutfalla G."/>
            <person name="Dossat C."/>
            <person name="Segurens B."/>
            <person name="Dasilva C."/>
            <person name="Salanoubat M."/>
            <person name="Levy M."/>
            <person name="Boudet N."/>
            <person name="Castellano S."/>
            <person name="Anthouard V."/>
            <person name="Jubin C."/>
            <person name="Castelli V."/>
            <person name="Katinka M."/>
            <person name="Vacherie B."/>
            <person name="Biemont C."/>
            <person name="Skalli Z."/>
            <person name="Cattolico L."/>
            <person name="Poulain J."/>
            <person name="De Berardinis V."/>
            <person name="Cruaud C."/>
            <person name="Duprat S."/>
            <person name="Brottier P."/>
            <person name="Coutanceau J.-P."/>
            <person name="Gouzy J."/>
            <person name="Parra G."/>
            <person name="Lardier G."/>
            <person name="Chapple C."/>
            <person name="McKernan K.J."/>
            <person name="McEwan P."/>
            <person name="Bosak S."/>
            <person name="Kellis M."/>
            <person name="Volff J.-N."/>
            <person name="Guigo R."/>
            <person name="Zody M.C."/>
            <person name="Mesirov J."/>
            <person name="Lindblad-Toh K."/>
            <person name="Birren B."/>
            <person name="Nusbaum C."/>
            <person name="Kahn D."/>
            <person name="Robinson-Rechavi M."/>
            <person name="Laudet V."/>
            <person name="Schachter V."/>
            <person name="Quetier F."/>
            <person name="Saurin W."/>
            <person name="Scarpelli C."/>
            <person name="Wincker P."/>
            <person name="Lander E.S."/>
            <person name="Weissenbach J."/>
            <person name="Roest Crollius H."/>
        </authorList>
    </citation>
    <scope>NUCLEOTIDE SEQUENCE [LARGE SCALE GENOMIC DNA]</scope>
</reference>
<dbReference type="OrthoDB" id="10255522at2759"/>
<proteinExistence type="predicted"/>
<feature type="compositionally biased region" description="Basic and acidic residues" evidence="1">
    <location>
        <begin position="304"/>
        <end position="323"/>
    </location>
</feature>
<feature type="region of interest" description="Disordered" evidence="1">
    <location>
        <begin position="268"/>
        <end position="330"/>
    </location>
</feature>
<feature type="region of interest" description="Disordered" evidence="1">
    <location>
        <begin position="159"/>
        <end position="213"/>
    </location>
</feature>
<sequence>MAQKISDAMNELKENESFRYVVETLHLLFNIPQDSADLEEKIIMLQKKYEEIASANQQKTTEEILTELVALKEKLESQDQNQHEFTSWKEESTSAIMSMKEALEMLQQENTAALKDEIKKLQHEHTSLREQSESRISSMKEEVEKLQLEHTSALKEEIEKLQKESSSALKDELDKLRQENTSLKEEMGKLRQDPDAALGEKMEDKEMDSQEENQAFKEEIEMFSEEFLRLRRDITELRSSTESQESLIDTLAQERQVHLEQMKQQTDILSELKSTDEHHQSQLDSLRTMLENKSVSSFQEDDDGRTADGRTADSRSDPVESEKNAMVPAQKISDIHYHLLRYTVEDGKVTWTTEEALAKSDGSQPD</sequence>
<comment type="caution">
    <text evidence="2">The sequence shown here is derived from an EMBL/GenBank/DDBJ whole genome shotgun (WGS) entry which is preliminary data.</text>
</comment>
<feature type="region of interest" description="Disordered" evidence="1">
    <location>
        <begin position="123"/>
        <end position="144"/>
    </location>
</feature>
<dbReference type="KEGG" id="tng:GSTEN00026375G001"/>
<organism evidence="2">
    <name type="scientific">Tetraodon nigroviridis</name>
    <name type="common">Spotted green pufferfish</name>
    <name type="synonym">Chelonodon nigroviridis</name>
    <dbReference type="NCBI Taxonomy" id="99883"/>
    <lineage>
        <taxon>Eukaryota</taxon>
        <taxon>Metazoa</taxon>
        <taxon>Chordata</taxon>
        <taxon>Craniata</taxon>
        <taxon>Vertebrata</taxon>
        <taxon>Euteleostomi</taxon>
        <taxon>Actinopterygii</taxon>
        <taxon>Neopterygii</taxon>
        <taxon>Teleostei</taxon>
        <taxon>Neoteleostei</taxon>
        <taxon>Acanthomorphata</taxon>
        <taxon>Eupercaria</taxon>
        <taxon>Tetraodontiformes</taxon>
        <taxon>Tetradontoidea</taxon>
        <taxon>Tetraodontidae</taxon>
        <taxon>Tetraodon</taxon>
    </lineage>
</organism>
<evidence type="ECO:0000256" key="1">
    <source>
        <dbReference type="SAM" id="MobiDB-lite"/>
    </source>
</evidence>
<evidence type="ECO:0000313" key="2">
    <source>
        <dbReference type="EMBL" id="CAG06128.1"/>
    </source>
</evidence>
<accession>Q4RZQ4</accession>
<reference evidence="2" key="2">
    <citation type="submission" date="2004-02" db="EMBL/GenBank/DDBJ databases">
        <authorList>
            <consortium name="Genoscope"/>
            <consortium name="Whitehead Institute Centre for Genome Research"/>
        </authorList>
    </citation>
    <scope>NUCLEOTIDE SEQUENCE</scope>
</reference>
<dbReference type="EMBL" id="CAAE01014786">
    <property type="protein sequence ID" value="CAG06128.1"/>
    <property type="molecule type" value="Genomic_DNA"/>
</dbReference>
<gene>
    <name evidence="2" type="ORF">GSTENG00026375001</name>
</gene>